<gene>
    <name evidence="1" type="ORF">H2B03_02350</name>
</gene>
<dbReference type="EMBL" id="JACEMZ010000007">
    <property type="protein sequence ID" value="MBA4452000.1"/>
    <property type="molecule type" value="Genomic_DNA"/>
</dbReference>
<name>A0AC60VXC3_9ARCH</name>
<organism evidence="1 2">
    <name type="scientific">Candidatus Nitrosomaritimum aestuariumsis</name>
    <dbReference type="NCBI Taxonomy" id="3342354"/>
    <lineage>
        <taxon>Archaea</taxon>
        <taxon>Nitrososphaerota</taxon>
        <taxon>Nitrososphaeria</taxon>
        <taxon>Nitrosopumilales</taxon>
        <taxon>Nitrosopumilaceae</taxon>
        <taxon>Candidatus Nitrosomaritimum</taxon>
    </lineage>
</organism>
<dbReference type="Proteomes" id="UP000559653">
    <property type="component" value="Unassembled WGS sequence"/>
</dbReference>
<evidence type="ECO:0000313" key="1">
    <source>
        <dbReference type="EMBL" id="MBA4452000.1"/>
    </source>
</evidence>
<evidence type="ECO:0000313" key="2">
    <source>
        <dbReference type="Proteomes" id="UP000559653"/>
    </source>
</evidence>
<comment type="caution">
    <text evidence="1">The sequence shown here is derived from an EMBL/GenBank/DDBJ whole genome shotgun (WGS) entry which is preliminary data.</text>
</comment>
<accession>A0AC60VXC3</accession>
<proteinExistence type="predicted"/>
<protein>
    <submittedName>
        <fullName evidence="1">Non-heme iron oxygenase ferredoxin subunit</fullName>
    </submittedName>
</protein>
<sequence length="102" mass="11397">MSQWIKACSLDQVKDGQLFGFNSDEKKILLANQKGKIFATDLICTHADADLSTGFLSEEGVRCPLHLSVFNLQDGKPQNLPAEVPLKTYNVKIEQNEIYVEV</sequence>
<reference evidence="1 2" key="1">
    <citation type="journal article" date="2020" name="Appl. Environ. Microbiol.">
        <title>Genomic Characteristics of a Novel Species of Ammonia-Oxidizing Archaea from the Jiulong River Estuary.</title>
        <authorList>
            <person name="Zou D."/>
            <person name="Wan R."/>
            <person name="Han L."/>
            <person name="Xu M.N."/>
            <person name="Liu Y."/>
            <person name="Liu H."/>
            <person name="Kao S.J."/>
            <person name="Li M."/>
        </authorList>
    </citation>
    <scope>NUCLEOTIDE SEQUENCE [LARGE SCALE GENOMIC DNA]</scope>
    <source>
        <strain evidence="1">W1bin1</strain>
    </source>
</reference>